<dbReference type="AlphaFoldDB" id="A0A239DPP7"/>
<reference evidence="1 2" key="1">
    <citation type="submission" date="2017-06" db="EMBL/GenBank/DDBJ databases">
        <authorList>
            <person name="Kim H.J."/>
            <person name="Triplett B.A."/>
        </authorList>
    </citation>
    <scope>NUCLEOTIDE SEQUENCE [LARGE SCALE GENOMIC DNA]</scope>
    <source>
        <strain evidence="1 2">CGMCC 4.1858</strain>
    </source>
</reference>
<name>A0A239DPP7_9ACTN</name>
<accession>A0A239DPP7</accession>
<organism evidence="1 2">
    <name type="scientific">Actinacidiphila glaucinigra</name>
    <dbReference type="NCBI Taxonomy" id="235986"/>
    <lineage>
        <taxon>Bacteria</taxon>
        <taxon>Bacillati</taxon>
        <taxon>Actinomycetota</taxon>
        <taxon>Actinomycetes</taxon>
        <taxon>Kitasatosporales</taxon>
        <taxon>Streptomycetaceae</taxon>
        <taxon>Actinacidiphila</taxon>
    </lineage>
</organism>
<gene>
    <name evidence="1" type="ORF">SAMN05216252_10563</name>
</gene>
<sequence>MRPFVLVGVVCLLLGSAGCGTLTGSGTDDSAEAAARMRKVAEAWEGSEAARAWREGFYPLEDVVRLPDNAFGTDADKLAYLTRNFEHRGTLPRTEREGRIRWADGTSSPAAPMTARETYDLIDEGPEGREDPLTVTKATFGEMTLLTSRGRARVPAWHFTLEGYDSPLVRAAVDPARQPRAPIASLSEATDEGWRLHGLRKVAGDGRSVTVLAGHGGCDGGPAVEVLETRDSVVLRGTVLAADDGPCTKQLLIEPVTVCLDRPLGGRILLDAFTGAPMALGGR</sequence>
<dbReference type="PROSITE" id="PS51257">
    <property type="entry name" value="PROKAR_LIPOPROTEIN"/>
    <property type="match status" value="1"/>
</dbReference>
<evidence type="ECO:0000313" key="2">
    <source>
        <dbReference type="Proteomes" id="UP000198280"/>
    </source>
</evidence>
<dbReference type="EMBL" id="FZOF01000005">
    <property type="protein sequence ID" value="SNS33584.1"/>
    <property type="molecule type" value="Genomic_DNA"/>
</dbReference>
<evidence type="ECO:0008006" key="3">
    <source>
        <dbReference type="Google" id="ProtNLM"/>
    </source>
</evidence>
<evidence type="ECO:0000313" key="1">
    <source>
        <dbReference type="EMBL" id="SNS33584.1"/>
    </source>
</evidence>
<dbReference type="Proteomes" id="UP000198280">
    <property type="component" value="Unassembled WGS sequence"/>
</dbReference>
<dbReference type="OrthoDB" id="4307068at2"/>
<dbReference type="RefSeq" id="WP_089223650.1">
    <property type="nucleotide sequence ID" value="NZ_FZOF01000005.1"/>
</dbReference>
<keyword evidence="2" id="KW-1185">Reference proteome</keyword>
<protein>
    <recommendedName>
        <fullName evidence="3">Lipoprotein</fullName>
    </recommendedName>
</protein>
<proteinExistence type="predicted"/>